<dbReference type="KEGG" id="app:CAP2UW1_2930"/>
<evidence type="ECO:0000256" key="3">
    <source>
        <dbReference type="ARBA" id="ARBA00022475"/>
    </source>
</evidence>
<protein>
    <recommendedName>
        <fullName evidence="11">ABC3 transporter permease protein domain-containing protein</fullName>
    </recommendedName>
</protein>
<evidence type="ECO:0000256" key="1">
    <source>
        <dbReference type="ARBA" id="ARBA00004651"/>
    </source>
</evidence>
<reference evidence="10" key="2">
    <citation type="submission" date="2009-09" db="EMBL/GenBank/DDBJ databases">
        <title>Complete sequence of chromosome of Candidatus Accumulibacter phosphatis clade IIA str. UW-1.</title>
        <authorList>
            <consortium name="US DOE Joint Genome Institute"/>
            <person name="Martin H.G."/>
            <person name="Ivanova N."/>
            <person name="Kunin V."/>
            <person name="Warnecke F."/>
            <person name="Barry K."/>
            <person name="He S."/>
            <person name="Salamov A."/>
            <person name="Szeto E."/>
            <person name="Dalin E."/>
            <person name="Pangilinan J.L."/>
            <person name="Lapidus A."/>
            <person name="Lowry S."/>
            <person name="Kyrpides N.C."/>
            <person name="McMahon K.D."/>
            <person name="Hugenholtz P."/>
        </authorList>
    </citation>
    <scope>NUCLEOTIDE SEQUENCE [LARGE SCALE GENOMIC DNA]</scope>
    <source>
        <strain evidence="10">UW-1</strain>
    </source>
</reference>
<keyword evidence="6 7" id="KW-0472">Membrane</keyword>
<dbReference type="eggNOG" id="COG4591">
    <property type="taxonomic scope" value="Bacteria"/>
</dbReference>
<evidence type="ECO:0000313" key="10">
    <source>
        <dbReference type="EMBL" id="ACV36208.1"/>
    </source>
</evidence>
<dbReference type="PANTHER" id="PTHR30489">
    <property type="entry name" value="LIPOPROTEIN-RELEASING SYSTEM TRANSMEMBRANE PROTEIN LOLE"/>
    <property type="match status" value="1"/>
</dbReference>
<evidence type="ECO:0000256" key="7">
    <source>
        <dbReference type="SAM" id="Phobius"/>
    </source>
</evidence>
<feature type="domain" description="ABC3 transporter permease C-terminal" evidence="8">
    <location>
        <begin position="282"/>
        <end position="405"/>
    </location>
</feature>
<evidence type="ECO:0000256" key="5">
    <source>
        <dbReference type="ARBA" id="ARBA00022989"/>
    </source>
</evidence>
<organism evidence="10">
    <name type="scientific">Accumulibacter regalis</name>
    <dbReference type="NCBI Taxonomy" id="522306"/>
    <lineage>
        <taxon>Bacteria</taxon>
        <taxon>Pseudomonadati</taxon>
        <taxon>Pseudomonadota</taxon>
        <taxon>Betaproteobacteria</taxon>
        <taxon>Candidatus Accumulibacter</taxon>
    </lineage>
</organism>
<evidence type="ECO:0000256" key="6">
    <source>
        <dbReference type="ARBA" id="ARBA00023136"/>
    </source>
</evidence>
<reference evidence="10" key="1">
    <citation type="submission" date="2009-08" db="EMBL/GenBank/DDBJ databases">
        <authorList>
            <consortium name="US DOE Joint Genome Institute"/>
            <person name="Lucas S."/>
            <person name="Copeland A."/>
            <person name="Lapidus A."/>
            <person name="Glavina del Rio T."/>
            <person name="Dalin E."/>
            <person name="Tice H."/>
            <person name="Bruce D."/>
            <person name="Barry K."/>
            <person name="Pitluck S."/>
            <person name="Lowry S."/>
            <person name="Larimer F."/>
            <person name="Land M."/>
            <person name="Hauser L."/>
            <person name="Kyrpides N."/>
            <person name="Ivanova N."/>
            <person name="McMahon K.D."/>
            <person name="Hugenholtz P."/>
        </authorList>
    </citation>
    <scope>NUCLEOTIDE SEQUENCE</scope>
    <source>
        <strain evidence="10">UW-1</strain>
    </source>
</reference>
<feature type="transmembrane region" description="Helical" evidence="7">
    <location>
        <begin position="277"/>
        <end position="296"/>
    </location>
</feature>
<comment type="subcellular location">
    <subcellularLocation>
        <location evidence="1">Cell membrane</location>
        <topology evidence="1">Multi-pass membrane protein</topology>
    </subcellularLocation>
</comment>
<comment type="similarity">
    <text evidence="2">Belongs to the ABC-4 integral membrane protein family. LolC/E subfamily.</text>
</comment>
<dbReference type="InterPro" id="IPR025857">
    <property type="entry name" value="MacB_PCD"/>
</dbReference>
<dbReference type="PANTHER" id="PTHR30489:SF0">
    <property type="entry name" value="LIPOPROTEIN-RELEASING SYSTEM TRANSMEMBRANE PROTEIN LOLE"/>
    <property type="match status" value="1"/>
</dbReference>
<dbReference type="AlphaFoldDB" id="C7RU44"/>
<proteinExistence type="inferred from homology"/>
<dbReference type="HOGENOM" id="CLU_000604_8_6_4"/>
<sequence>MQVTWADLWSEFLNAFRNIVRQYRRSLFGISAVAFGVIALLLTAGFVEWIFWAAREGTIEEGLGHIHVMRPGYLENGQADPYKYLTPESALRVPAIEKLPAVRTAAPRVAFTGLVSHGETTLSFIGEGVSPEKERILSPSLQISAGRNLTPEDAKGILLGRGLAENLGAKVGDKVVLMATTPSGGFNAVEANVRGLFSTVSKAYDDSALRVPLPLAQHLLRISGVHLSILVLDETAHTANMLKKLRADFKDTGIQFVPWYELADFYNKTVTLMSQQVMVVELIIAMVIILSISNTMTMNVLERTSEIGTCLAIGRRRLQILRQFVYEGLTIGLIGGALGVLVGWLLAALISWIGIPMPPPPGMTEGYTGAIMLTPGLAAQAFLLALATTLLASIYPAWRASRMEIVDALRHQR</sequence>
<dbReference type="GO" id="GO:0044874">
    <property type="term" value="P:lipoprotein localization to outer membrane"/>
    <property type="evidence" value="ECO:0007669"/>
    <property type="project" value="TreeGrafter"/>
</dbReference>
<evidence type="ECO:0000259" key="8">
    <source>
        <dbReference type="Pfam" id="PF02687"/>
    </source>
</evidence>
<dbReference type="GO" id="GO:0098797">
    <property type="term" value="C:plasma membrane protein complex"/>
    <property type="evidence" value="ECO:0007669"/>
    <property type="project" value="TreeGrafter"/>
</dbReference>
<evidence type="ECO:0000256" key="2">
    <source>
        <dbReference type="ARBA" id="ARBA00005236"/>
    </source>
</evidence>
<feature type="transmembrane region" description="Helical" evidence="7">
    <location>
        <begin position="367"/>
        <end position="395"/>
    </location>
</feature>
<accession>C7RU44</accession>
<dbReference type="Pfam" id="PF12704">
    <property type="entry name" value="MacB_PCD"/>
    <property type="match status" value="1"/>
</dbReference>
<feature type="transmembrane region" description="Helical" evidence="7">
    <location>
        <begin position="324"/>
        <end position="355"/>
    </location>
</feature>
<dbReference type="InterPro" id="IPR003838">
    <property type="entry name" value="ABC3_permease_C"/>
</dbReference>
<dbReference type="STRING" id="522306.CAP2UW1_2930"/>
<name>C7RU44_ACCRE</name>
<evidence type="ECO:0008006" key="11">
    <source>
        <dbReference type="Google" id="ProtNLM"/>
    </source>
</evidence>
<gene>
    <name evidence="10" type="ordered locus">CAP2UW1_2930</name>
</gene>
<keyword evidence="3" id="KW-1003">Cell membrane</keyword>
<evidence type="ECO:0000259" key="9">
    <source>
        <dbReference type="Pfam" id="PF12704"/>
    </source>
</evidence>
<dbReference type="EMBL" id="CP001715">
    <property type="protein sequence ID" value="ACV36208.1"/>
    <property type="molecule type" value="Genomic_DNA"/>
</dbReference>
<feature type="transmembrane region" description="Helical" evidence="7">
    <location>
        <begin position="27"/>
        <end position="52"/>
    </location>
</feature>
<dbReference type="Pfam" id="PF02687">
    <property type="entry name" value="FtsX"/>
    <property type="match status" value="1"/>
</dbReference>
<feature type="domain" description="MacB-like periplasmic core" evidence="9">
    <location>
        <begin position="30"/>
        <end position="245"/>
    </location>
</feature>
<keyword evidence="4 7" id="KW-0812">Transmembrane</keyword>
<evidence type="ECO:0000256" key="4">
    <source>
        <dbReference type="ARBA" id="ARBA00022692"/>
    </source>
</evidence>
<keyword evidence="5 7" id="KW-1133">Transmembrane helix</keyword>
<dbReference type="InterPro" id="IPR051447">
    <property type="entry name" value="Lipoprotein-release_system"/>
</dbReference>